<keyword evidence="2" id="KW-1185">Reference proteome</keyword>
<dbReference type="SUPFAM" id="SSF52402">
    <property type="entry name" value="Adenine nucleotide alpha hydrolases-like"/>
    <property type="match status" value="1"/>
</dbReference>
<dbReference type="InterPro" id="IPR014729">
    <property type="entry name" value="Rossmann-like_a/b/a_fold"/>
</dbReference>
<gene>
    <name evidence="1" type="ORF">M9Y10_042393</name>
</gene>
<dbReference type="Proteomes" id="UP001470230">
    <property type="component" value="Unassembled WGS sequence"/>
</dbReference>
<evidence type="ECO:0008006" key="3">
    <source>
        <dbReference type="Google" id="ProtNLM"/>
    </source>
</evidence>
<proteinExistence type="predicted"/>
<dbReference type="Gene3D" id="3.40.50.620">
    <property type="entry name" value="HUPs"/>
    <property type="match status" value="1"/>
</dbReference>
<organism evidence="1 2">
    <name type="scientific">Tritrichomonas musculus</name>
    <dbReference type="NCBI Taxonomy" id="1915356"/>
    <lineage>
        <taxon>Eukaryota</taxon>
        <taxon>Metamonada</taxon>
        <taxon>Parabasalia</taxon>
        <taxon>Tritrichomonadida</taxon>
        <taxon>Tritrichomonadidae</taxon>
        <taxon>Tritrichomonas</taxon>
    </lineage>
</organism>
<reference evidence="1 2" key="1">
    <citation type="submission" date="2024-04" db="EMBL/GenBank/DDBJ databases">
        <title>Tritrichomonas musculus Genome.</title>
        <authorList>
            <person name="Alves-Ferreira E."/>
            <person name="Grigg M."/>
            <person name="Lorenzi H."/>
            <person name="Galac M."/>
        </authorList>
    </citation>
    <scope>NUCLEOTIDE SEQUENCE [LARGE SCALE GENOMIC DNA]</scope>
    <source>
        <strain evidence="1 2">EAF2021</strain>
    </source>
</reference>
<comment type="caution">
    <text evidence="1">The sequence shown here is derived from an EMBL/GenBank/DDBJ whole genome shotgun (WGS) entry which is preliminary data.</text>
</comment>
<dbReference type="EMBL" id="JAPFFF010000723">
    <property type="protein sequence ID" value="KAK8833683.1"/>
    <property type="molecule type" value="Genomic_DNA"/>
</dbReference>
<sequence>MPTVIKGQPTSQEVLQTLADLHEPVALGFSCGKDSIATWIAMREYGIEVVPVYFWLVPDLQFIDDELAYFEEVFETHIHRYPNPSFYRLINSCVDQPPERLRIIEAAHLPTPDYPQTWDLITDELGLPRETWKADGVRAADSLNRRSSFVQHGVMKQHSRKVSPIADWLKQEVMDAIDGAGVKLPIDYEIFGRSFDGIDYRFTEPMRKHLPEDYERLRQWFPLMETDLIRKGADPNGF</sequence>
<protein>
    <recommendedName>
        <fullName evidence="3">Phosphoadenosine phosphosulfate reductase</fullName>
    </recommendedName>
</protein>
<evidence type="ECO:0000313" key="2">
    <source>
        <dbReference type="Proteomes" id="UP001470230"/>
    </source>
</evidence>
<name>A0ABR2GIF0_9EUKA</name>
<evidence type="ECO:0000313" key="1">
    <source>
        <dbReference type="EMBL" id="KAK8833683.1"/>
    </source>
</evidence>
<accession>A0ABR2GIF0</accession>